<proteinExistence type="predicted"/>
<dbReference type="GO" id="GO:0016758">
    <property type="term" value="F:hexosyltransferase activity"/>
    <property type="evidence" value="ECO:0007669"/>
    <property type="project" value="UniProtKB-ARBA"/>
</dbReference>
<dbReference type="InterPro" id="IPR029044">
    <property type="entry name" value="Nucleotide-diphossugar_trans"/>
</dbReference>
<dbReference type="SUPFAM" id="SSF53448">
    <property type="entry name" value="Nucleotide-diphospho-sugar transferases"/>
    <property type="match status" value="1"/>
</dbReference>
<dbReference type="AlphaFoldDB" id="A0A8H9G157"/>
<dbReference type="RefSeq" id="WP_094256716.1">
    <property type="nucleotide sequence ID" value="NZ_BMKM01000003.1"/>
</dbReference>
<dbReference type="InterPro" id="IPR001173">
    <property type="entry name" value="Glyco_trans_2-like"/>
</dbReference>
<dbReference type="PANTHER" id="PTHR22916">
    <property type="entry name" value="GLYCOSYLTRANSFERASE"/>
    <property type="match status" value="1"/>
</dbReference>
<name>A0A8H9G157_9SPHI</name>
<protein>
    <recommendedName>
        <fullName evidence="1">Glycosyltransferase 2-like domain-containing protein</fullName>
    </recommendedName>
</protein>
<evidence type="ECO:0000313" key="3">
    <source>
        <dbReference type="Proteomes" id="UP000614460"/>
    </source>
</evidence>
<comment type="caution">
    <text evidence="2">The sequence shown here is derived from an EMBL/GenBank/DDBJ whole genome shotgun (WGS) entry which is preliminary data.</text>
</comment>
<reference evidence="2" key="2">
    <citation type="submission" date="2020-09" db="EMBL/GenBank/DDBJ databases">
        <authorList>
            <person name="Sun Q."/>
            <person name="Zhou Y."/>
        </authorList>
    </citation>
    <scope>NUCLEOTIDE SEQUENCE</scope>
    <source>
        <strain evidence="2">CGMCC 1.15966</strain>
    </source>
</reference>
<organism evidence="2 3">
    <name type="scientific">Sphingobacterium cellulitidis</name>
    <dbReference type="NCBI Taxonomy" id="1768011"/>
    <lineage>
        <taxon>Bacteria</taxon>
        <taxon>Pseudomonadati</taxon>
        <taxon>Bacteroidota</taxon>
        <taxon>Sphingobacteriia</taxon>
        <taxon>Sphingobacteriales</taxon>
        <taxon>Sphingobacteriaceae</taxon>
        <taxon>Sphingobacterium</taxon>
    </lineage>
</organism>
<accession>A0A8H9G157</accession>
<dbReference type="Proteomes" id="UP000614460">
    <property type="component" value="Unassembled WGS sequence"/>
</dbReference>
<dbReference type="Pfam" id="PF00535">
    <property type="entry name" value="Glycos_transf_2"/>
    <property type="match status" value="1"/>
</dbReference>
<keyword evidence="3" id="KW-1185">Reference proteome</keyword>
<evidence type="ECO:0000313" key="2">
    <source>
        <dbReference type="EMBL" id="GGE18814.1"/>
    </source>
</evidence>
<gene>
    <name evidence="2" type="ORF">GCM10011516_15590</name>
</gene>
<feature type="domain" description="Glycosyltransferase 2-like" evidence="1">
    <location>
        <begin position="12"/>
        <end position="141"/>
    </location>
</feature>
<reference evidence="2" key="1">
    <citation type="journal article" date="2014" name="Int. J. Syst. Evol. Microbiol.">
        <title>Complete genome sequence of Corynebacterium casei LMG S-19264T (=DSM 44701T), isolated from a smear-ripened cheese.</title>
        <authorList>
            <consortium name="US DOE Joint Genome Institute (JGI-PGF)"/>
            <person name="Walter F."/>
            <person name="Albersmeier A."/>
            <person name="Kalinowski J."/>
            <person name="Ruckert C."/>
        </authorList>
    </citation>
    <scope>NUCLEOTIDE SEQUENCE</scope>
    <source>
        <strain evidence="2">CGMCC 1.15966</strain>
    </source>
</reference>
<dbReference type="PANTHER" id="PTHR22916:SF3">
    <property type="entry name" value="UDP-GLCNAC:BETAGAL BETA-1,3-N-ACETYLGLUCOSAMINYLTRANSFERASE-LIKE PROTEIN 1"/>
    <property type="match status" value="1"/>
</dbReference>
<evidence type="ECO:0000259" key="1">
    <source>
        <dbReference type="Pfam" id="PF00535"/>
    </source>
</evidence>
<dbReference type="Gene3D" id="3.90.550.10">
    <property type="entry name" value="Spore Coat Polysaccharide Biosynthesis Protein SpsA, Chain A"/>
    <property type="match status" value="1"/>
</dbReference>
<sequence length="331" mass="38717">MIEDENQLIDVSVVMITYGHENYIRDAIEGVKSQEFSGVIELLISNDKSPDKTDEVISEYISNNNIPSNIIVRYFNQENNLGMTENFNFLLRQVRGKYLAFCEGDDYWIDTRKIQKQFDILEADSSLGLVSTNVNILKVDGNFLENVIGTDSYPVLLDFESFLKWRGYMAPCSWLMRSKVFFEIYDYEHITSDGSFFIFCSILATSKVHFLEDTTSVYRILEESASHSKNVIKNIERELGLYGTEKYLVSKFESKFQANGIKEFILNRHIQALATIVFNKKNRSLEGEFYLRQHYPIYWDSIETELNHIIKMHYLPRRVFNKILTLIKLKK</sequence>
<dbReference type="EMBL" id="BMKM01000003">
    <property type="protein sequence ID" value="GGE18814.1"/>
    <property type="molecule type" value="Genomic_DNA"/>
</dbReference>